<evidence type="ECO:0000256" key="11">
    <source>
        <dbReference type="RuleBase" id="RU003780"/>
    </source>
</evidence>
<dbReference type="SMART" id="SM00987">
    <property type="entry name" value="UreE_C"/>
    <property type="match status" value="1"/>
</dbReference>
<dbReference type="AlphaFoldDB" id="A0A133YEC8"/>
<dbReference type="NCBIfam" id="NF003588">
    <property type="entry name" value="PRK05254.1-1"/>
    <property type="match status" value="1"/>
</dbReference>
<dbReference type="Gene3D" id="3.40.470.10">
    <property type="entry name" value="Uracil-DNA glycosylase-like domain"/>
    <property type="match status" value="1"/>
</dbReference>
<dbReference type="Proteomes" id="UP000070080">
    <property type="component" value="Unassembled WGS sequence"/>
</dbReference>
<dbReference type="Pfam" id="PF03167">
    <property type="entry name" value="UDG"/>
    <property type="match status" value="1"/>
</dbReference>
<keyword evidence="14" id="KW-1185">Reference proteome</keyword>
<evidence type="ECO:0000256" key="1">
    <source>
        <dbReference type="ARBA" id="ARBA00001400"/>
    </source>
</evidence>
<name>A0A133YEC8_9FIRM</name>
<dbReference type="CDD" id="cd10027">
    <property type="entry name" value="UDG-F1-like"/>
    <property type="match status" value="1"/>
</dbReference>
<dbReference type="SUPFAM" id="SSF52141">
    <property type="entry name" value="Uracil-DNA glycosylase-like"/>
    <property type="match status" value="1"/>
</dbReference>
<dbReference type="RefSeq" id="WP_066713736.1">
    <property type="nucleotide sequence ID" value="NZ_JARFNM010000001.1"/>
</dbReference>
<dbReference type="InterPro" id="IPR018085">
    <property type="entry name" value="Ura-DNA_Glyclase_AS"/>
</dbReference>
<dbReference type="HAMAP" id="MF_00148">
    <property type="entry name" value="UDG"/>
    <property type="match status" value="1"/>
</dbReference>
<comment type="function">
    <text evidence="2 9 11">Excises uracil residues from the DNA which can arise as a result of misincorporation of dUMP residues by DNA polymerase or due to deamination of cytosine.</text>
</comment>
<dbReference type="SMART" id="SM00986">
    <property type="entry name" value="UDG"/>
    <property type="match status" value="1"/>
</dbReference>
<dbReference type="PROSITE" id="PS00130">
    <property type="entry name" value="U_DNA_GLYCOSYLASE"/>
    <property type="match status" value="1"/>
</dbReference>
<protein>
    <recommendedName>
        <fullName evidence="5 9">Uracil-DNA glycosylase</fullName>
        <shortName evidence="9">UDG</shortName>
        <ecNumber evidence="4 9">3.2.2.27</ecNumber>
    </recommendedName>
</protein>
<reference evidence="14" key="1">
    <citation type="submission" date="2016-01" db="EMBL/GenBank/DDBJ databases">
        <authorList>
            <person name="Mitreva M."/>
            <person name="Pepin K.H."/>
            <person name="Mihindukulasuriya K.A."/>
            <person name="Fulton R."/>
            <person name="Fronick C."/>
            <person name="O'Laughlin M."/>
            <person name="Miner T."/>
            <person name="Herter B."/>
            <person name="Rosa B.A."/>
            <person name="Cordes M."/>
            <person name="Tomlinson C."/>
            <person name="Wollam A."/>
            <person name="Palsikar V.B."/>
            <person name="Mardis E.R."/>
            <person name="Wilson R.K."/>
        </authorList>
    </citation>
    <scope>NUCLEOTIDE SEQUENCE [LARGE SCALE GENOMIC DNA]</scope>
    <source>
        <strain evidence="14">KA00274</strain>
    </source>
</reference>
<dbReference type="PATRIC" id="fig|1497955.3.peg.611"/>
<gene>
    <name evidence="9" type="primary">ung</name>
    <name evidence="13" type="ORF">HMPREF1872_00633</name>
</gene>
<sequence>MRNKEVDNWYDIISNEMTKPYFAHLRQFVTEERKHYAVYPPAEQVFNSFNFCPFDKVKVVIVGQDPYHQKGQAMGLAFSVNRGVQIPPSLQNIFKEQGQNPKHGDLTYWAKQGVFLLNRVLTVRDSQAFSHQNQGWETFTTNILSYLYASDRPMVFMFWGKAAQALKPAITKENQLFLMTSHPSPLAVYRGFAGCKHFQKANDFLVSHNLEAIDWKLPDYN</sequence>
<dbReference type="PANTHER" id="PTHR11264:SF0">
    <property type="entry name" value="URACIL-DNA GLYCOSYLASE"/>
    <property type="match status" value="1"/>
</dbReference>
<comment type="catalytic activity">
    <reaction evidence="1 9 11">
        <text>Hydrolyzes single-stranded DNA or mismatched double-stranded DNA and polynucleotides, releasing free uracil.</text>
        <dbReference type="EC" id="3.2.2.27"/>
    </reaction>
</comment>
<evidence type="ECO:0000256" key="5">
    <source>
        <dbReference type="ARBA" id="ARBA00018429"/>
    </source>
</evidence>
<comment type="similarity">
    <text evidence="3 9 11">Belongs to the uracil-DNA glycosylase (UDG) superfamily. UNG family.</text>
</comment>
<comment type="subcellular location">
    <subcellularLocation>
        <location evidence="9">Cytoplasm</location>
    </subcellularLocation>
</comment>
<keyword evidence="7 9" id="KW-0378">Hydrolase</keyword>
<evidence type="ECO:0000313" key="13">
    <source>
        <dbReference type="EMBL" id="KXB41545.1"/>
    </source>
</evidence>
<organism evidence="13 14">
    <name type="scientific">Amygdalobacter nucleatus</name>
    <dbReference type="NCBI Taxonomy" id="3029274"/>
    <lineage>
        <taxon>Bacteria</taxon>
        <taxon>Bacillati</taxon>
        <taxon>Bacillota</taxon>
        <taxon>Clostridia</taxon>
        <taxon>Eubacteriales</taxon>
        <taxon>Oscillospiraceae</taxon>
        <taxon>Amygdalobacter</taxon>
    </lineage>
</organism>
<dbReference type="NCBIfam" id="NF003589">
    <property type="entry name" value="PRK05254.1-2"/>
    <property type="match status" value="1"/>
</dbReference>
<evidence type="ECO:0000256" key="4">
    <source>
        <dbReference type="ARBA" id="ARBA00012030"/>
    </source>
</evidence>
<feature type="active site" description="Proton acceptor" evidence="9 10">
    <location>
        <position position="65"/>
    </location>
</feature>
<dbReference type="PANTHER" id="PTHR11264">
    <property type="entry name" value="URACIL-DNA GLYCOSYLASE"/>
    <property type="match status" value="1"/>
</dbReference>
<evidence type="ECO:0000256" key="10">
    <source>
        <dbReference type="PROSITE-ProRule" id="PRU10072"/>
    </source>
</evidence>
<evidence type="ECO:0000256" key="3">
    <source>
        <dbReference type="ARBA" id="ARBA00008184"/>
    </source>
</evidence>
<evidence type="ECO:0000313" key="14">
    <source>
        <dbReference type="Proteomes" id="UP000070080"/>
    </source>
</evidence>
<dbReference type="InterPro" id="IPR036895">
    <property type="entry name" value="Uracil-DNA_glycosylase-like_sf"/>
</dbReference>
<dbReference type="GO" id="GO:0097510">
    <property type="term" value="P:base-excision repair, AP site formation via deaminated base removal"/>
    <property type="evidence" value="ECO:0007669"/>
    <property type="project" value="TreeGrafter"/>
</dbReference>
<evidence type="ECO:0000256" key="6">
    <source>
        <dbReference type="ARBA" id="ARBA00022763"/>
    </source>
</evidence>
<dbReference type="OrthoDB" id="9804372at2"/>
<evidence type="ECO:0000256" key="7">
    <source>
        <dbReference type="ARBA" id="ARBA00022801"/>
    </source>
</evidence>
<dbReference type="NCBIfam" id="NF003592">
    <property type="entry name" value="PRK05254.1-5"/>
    <property type="match status" value="1"/>
</dbReference>
<dbReference type="InterPro" id="IPR002043">
    <property type="entry name" value="UDG_fam1"/>
</dbReference>
<evidence type="ECO:0000256" key="2">
    <source>
        <dbReference type="ARBA" id="ARBA00002631"/>
    </source>
</evidence>
<dbReference type="NCBIfam" id="TIGR00628">
    <property type="entry name" value="ung"/>
    <property type="match status" value="1"/>
</dbReference>
<dbReference type="EMBL" id="LSCV01000012">
    <property type="protein sequence ID" value="KXB41545.1"/>
    <property type="molecule type" value="Genomic_DNA"/>
</dbReference>
<dbReference type="GO" id="GO:0004844">
    <property type="term" value="F:uracil DNA N-glycosylase activity"/>
    <property type="evidence" value="ECO:0007669"/>
    <property type="project" value="UniProtKB-UniRule"/>
</dbReference>
<keyword evidence="9" id="KW-0963">Cytoplasm</keyword>
<keyword evidence="8 9" id="KW-0234">DNA repair</keyword>
<evidence type="ECO:0000256" key="9">
    <source>
        <dbReference type="HAMAP-Rule" id="MF_00148"/>
    </source>
</evidence>
<dbReference type="GO" id="GO:0005737">
    <property type="term" value="C:cytoplasm"/>
    <property type="evidence" value="ECO:0007669"/>
    <property type="project" value="UniProtKB-SubCell"/>
</dbReference>
<keyword evidence="6 9" id="KW-0227">DNA damage</keyword>
<evidence type="ECO:0000256" key="8">
    <source>
        <dbReference type="ARBA" id="ARBA00023204"/>
    </source>
</evidence>
<dbReference type="InterPro" id="IPR005122">
    <property type="entry name" value="Uracil-DNA_glycosylase-like"/>
</dbReference>
<dbReference type="STRING" id="1497955.HMPREF1872_00633"/>
<feature type="domain" description="Uracil-DNA glycosylase-like" evidence="12">
    <location>
        <begin position="50"/>
        <end position="205"/>
    </location>
</feature>
<proteinExistence type="inferred from homology"/>
<dbReference type="EC" id="3.2.2.27" evidence="4 9"/>
<comment type="caution">
    <text evidence="13">The sequence shown here is derived from an EMBL/GenBank/DDBJ whole genome shotgun (WGS) entry which is preliminary data.</text>
</comment>
<accession>A0A133YEC8</accession>
<evidence type="ECO:0000259" key="12">
    <source>
        <dbReference type="SMART" id="SM00986"/>
    </source>
</evidence>